<proteinExistence type="predicted"/>
<evidence type="ECO:0000256" key="2">
    <source>
        <dbReference type="ARBA" id="ARBA00022692"/>
    </source>
</evidence>
<dbReference type="AlphaFoldDB" id="A0A6H2DGY2"/>
<dbReference type="Gene3D" id="2.40.50.140">
    <property type="entry name" value="Nucleic acid-binding proteins"/>
    <property type="match status" value="1"/>
</dbReference>
<dbReference type="PANTHER" id="PTHR33507:SF3">
    <property type="entry name" value="INNER MEMBRANE PROTEIN YBBJ"/>
    <property type="match status" value="1"/>
</dbReference>
<gene>
    <name evidence="7" type="ORF">HF685_00240</name>
</gene>
<organism evidence="7 8">
    <name type="scientific">Parasphingorhabdus halotolerans</name>
    <dbReference type="NCBI Taxonomy" id="2725558"/>
    <lineage>
        <taxon>Bacteria</taxon>
        <taxon>Pseudomonadati</taxon>
        <taxon>Pseudomonadota</taxon>
        <taxon>Alphaproteobacteria</taxon>
        <taxon>Sphingomonadales</taxon>
        <taxon>Sphingomonadaceae</taxon>
        <taxon>Parasphingorhabdus</taxon>
    </lineage>
</organism>
<feature type="domain" description="NfeD-like C-terminal" evidence="6">
    <location>
        <begin position="92"/>
        <end position="145"/>
    </location>
</feature>
<dbReference type="InterPro" id="IPR002810">
    <property type="entry name" value="NfeD-like_C"/>
</dbReference>
<comment type="subcellular location">
    <subcellularLocation>
        <location evidence="1">Membrane</location>
        <topology evidence="1">Multi-pass membrane protein</topology>
    </subcellularLocation>
</comment>
<evidence type="ECO:0000256" key="4">
    <source>
        <dbReference type="ARBA" id="ARBA00023136"/>
    </source>
</evidence>
<keyword evidence="8" id="KW-1185">Reference proteome</keyword>
<dbReference type="KEGG" id="phao:HF685_00240"/>
<evidence type="ECO:0000256" key="3">
    <source>
        <dbReference type="ARBA" id="ARBA00022989"/>
    </source>
</evidence>
<dbReference type="EMBL" id="CP051217">
    <property type="protein sequence ID" value="QJB67929.1"/>
    <property type="molecule type" value="Genomic_DNA"/>
</dbReference>
<evidence type="ECO:0000313" key="8">
    <source>
        <dbReference type="Proteomes" id="UP000501600"/>
    </source>
</evidence>
<evidence type="ECO:0000256" key="5">
    <source>
        <dbReference type="SAM" id="Phobius"/>
    </source>
</evidence>
<dbReference type="InterPro" id="IPR052165">
    <property type="entry name" value="Membrane_assoc_protease"/>
</dbReference>
<keyword evidence="3 5" id="KW-1133">Transmembrane helix</keyword>
<dbReference type="Pfam" id="PF01957">
    <property type="entry name" value="NfeD"/>
    <property type="match status" value="1"/>
</dbReference>
<feature type="transmembrane region" description="Helical" evidence="5">
    <location>
        <begin position="12"/>
        <end position="37"/>
    </location>
</feature>
<keyword evidence="2 5" id="KW-0812">Transmembrane</keyword>
<keyword evidence="4 5" id="KW-0472">Membrane</keyword>
<protein>
    <submittedName>
        <fullName evidence="7">NfeD family protein</fullName>
    </submittedName>
</protein>
<dbReference type="GO" id="GO:0005886">
    <property type="term" value="C:plasma membrane"/>
    <property type="evidence" value="ECO:0007669"/>
    <property type="project" value="TreeGrafter"/>
</dbReference>
<dbReference type="PANTHER" id="PTHR33507">
    <property type="entry name" value="INNER MEMBRANE PROTEIN YBBJ"/>
    <property type="match status" value="1"/>
</dbReference>
<accession>A0A6H2DGY2</accession>
<name>A0A6H2DGY2_9SPHN</name>
<dbReference type="RefSeq" id="WP_168817552.1">
    <property type="nucleotide sequence ID" value="NZ_CP051217.1"/>
</dbReference>
<dbReference type="Proteomes" id="UP000501600">
    <property type="component" value="Chromosome"/>
</dbReference>
<evidence type="ECO:0000313" key="7">
    <source>
        <dbReference type="EMBL" id="QJB67929.1"/>
    </source>
</evidence>
<sequence length="158" mass="16623">MDDFSINNPEYVWLSLAALLALAELFVPGVFLIWVAAAAAVTGILSLFIDLTVAGQLTAFGVATIASVLGGRRWYLTNIVTSEDPLLNNKAARLIGTTVTVVSPVNATSGRVKVGDGEWPARGPALEKGETARIVDVANGTLILEEMPKQVESGKTVS</sequence>
<evidence type="ECO:0000259" key="6">
    <source>
        <dbReference type="Pfam" id="PF01957"/>
    </source>
</evidence>
<dbReference type="InterPro" id="IPR012340">
    <property type="entry name" value="NA-bd_OB-fold"/>
</dbReference>
<feature type="transmembrane region" description="Helical" evidence="5">
    <location>
        <begin position="43"/>
        <end position="69"/>
    </location>
</feature>
<reference evidence="7 8" key="1">
    <citation type="submission" date="2020-04" db="EMBL/GenBank/DDBJ databases">
        <title>Genome sequence for Sphingorhabdus sp. strain M1.</title>
        <authorList>
            <person name="Park S.-J."/>
        </authorList>
    </citation>
    <scope>NUCLEOTIDE SEQUENCE [LARGE SCALE GENOMIC DNA]</scope>
    <source>
        <strain evidence="7 8">JK6</strain>
    </source>
</reference>
<evidence type="ECO:0000256" key="1">
    <source>
        <dbReference type="ARBA" id="ARBA00004141"/>
    </source>
</evidence>